<evidence type="ECO:0000313" key="2">
    <source>
        <dbReference type="EMBL" id="CAF2848307.1"/>
    </source>
</evidence>
<evidence type="ECO:0000313" key="4">
    <source>
        <dbReference type="Proteomes" id="UP000675881"/>
    </source>
</evidence>
<dbReference type="EMBL" id="HG994593">
    <property type="protein sequence ID" value="CAF2848307.1"/>
    <property type="molecule type" value="Genomic_DNA"/>
</dbReference>
<gene>
    <name evidence="2" type="ORF">LSAA_5200</name>
</gene>
<dbReference type="OrthoDB" id="952271at2759"/>
<evidence type="ECO:0000313" key="3">
    <source>
        <dbReference type="EMBL" id="CDW25827.1"/>
    </source>
</evidence>
<feature type="region of interest" description="Disordered" evidence="1">
    <location>
        <begin position="1"/>
        <end position="50"/>
    </location>
</feature>
<reference evidence="3" key="1">
    <citation type="submission" date="2014-05" db="EMBL/GenBank/DDBJ databases">
        <authorList>
            <person name="Chronopoulou M."/>
        </authorList>
    </citation>
    <scope>NUCLEOTIDE SEQUENCE</scope>
    <source>
        <tissue evidence="3">Whole organism</tissue>
    </source>
</reference>
<sequence>MSSKLSPLRFSNGGNHIDHPNGNNVPLDSKPSRQPHTNDSSSEDDEEEVTKGVKGMCCCTCGLNLPHWFREGSQSLISKSPARNILFNGASKGSNGCRKNKRRASTATMNEVGKGSLDGEGDKGEQRENFVIERDENIRKQKCDSRKYR</sequence>
<reference evidence="2" key="2">
    <citation type="submission" date="2021-02" db="EMBL/GenBank/DDBJ databases">
        <authorList>
            <person name="Bekaert M."/>
        </authorList>
    </citation>
    <scope>NUCLEOTIDE SEQUENCE</scope>
    <source>
        <strain evidence="2">IoA-00</strain>
    </source>
</reference>
<organism evidence="3">
    <name type="scientific">Lepeophtheirus salmonis</name>
    <name type="common">Salmon louse</name>
    <name type="synonym">Caligus salmonis</name>
    <dbReference type="NCBI Taxonomy" id="72036"/>
    <lineage>
        <taxon>Eukaryota</taxon>
        <taxon>Metazoa</taxon>
        <taxon>Ecdysozoa</taxon>
        <taxon>Arthropoda</taxon>
        <taxon>Crustacea</taxon>
        <taxon>Multicrustacea</taxon>
        <taxon>Hexanauplia</taxon>
        <taxon>Copepoda</taxon>
        <taxon>Siphonostomatoida</taxon>
        <taxon>Caligidae</taxon>
        <taxon>Lepeophtheirus</taxon>
    </lineage>
</organism>
<protein>
    <submittedName>
        <fullName evidence="2">(salmon louse) hypothetical protein</fullName>
    </submittedName>
</protein>
<feature type="compositionally biased region" description="Polar residues" evidence="1">
    <location>
        <begin position="21"/>
        <end position="38"/>
    </location>
</feature>
<accession>A0A0K2TJK9</accession>
<feature type="compositionally biased region" description="Basic and acidic residues" evidence="1">
    <location>
        <begin position="120"/>
        <end position="136"/>
    </location>
</feature>
<keyword evidence="4" id="KW-1185">Reference proteome</keyword>
<dbReference type="AlphaFoldDB" id="A0A0K2TJK9"/>
<name>A0A0K2TJK9_LEPSM</name>
<evidence type="ECO:0000256" key="1">
    <source>
        <dbReference type="SAM" id="MobiDB-lite"/>
    </source>
</evidence>
<proteinExistence type="predicted"/>
<dbReference type="EMBL" id="HACA01008466">
    <property type="protein sequence ID" value="CDW25827.1"/>
    <property type="molecule type" value="Transcribed_RNA"/>
</dbReference>
<dbReference type="Proteomes" id="UP000675881">
    <property type="component" value="Chromosome 14"/>
</dbReference>
<feature type="region of interest" description="Disordered" evidence="1">
    <location>
        <begin position="87"/>
        <end position="136"/>
    </location>
</feature>